<organism evidence="2 3">
    <name type="scientific">Manduca sexta</name>
    <name type="common">Tobacco hawkmoth</name>
    <name type="synonym">Tobacco hornworm</name>
    <dbReference type="NCBI Taxonomy" id="7130"/>
    <lineage>
        <taxon>Eukaryota</taxon>
        <taxon>Metazoa</taxon>
        <taxon>Ecdysozoa</taxon>
        <taxon>Arthropoda</taxon>
        <taxon>Hexapoda</taxon>
        <taxon>Insecta</taxon>
        <taxon>Pterygota</taxon>
        <taxon>Neoptera</taxon>
        <taxon>Endopterygota</taxon>
        <taxon>Lepidoptera</taxon>
        <taxon>Glossata</taxon>
        <taxon>Ditrysia</taxon>
        <taxon>Bombycoidea</taxon>
        <taxon>Sphingidae</taxon>
        <taxon>Sphinginae</taxon>
        <taxon>Sphingini</taxon>
        <taxon>Manduca</taxon>
    </lineage>
</organism>
<evidence type="ECO:0000313" key="3">
    <source>
        <dbReference type="Proteomes" id="UP000791440"/>
    </source>
</evidence>
<keyword evidence="1" id="KW-0472">Membrane</keyword>
<feature type="transmembrane region" description="Helical" evidence="1">
    <location>
        <begin position="75"/>
        <end position="92"/>
    </location>
</feature>
<comment type="caution">
    <text evidence="2">The sequence shown here is derived from an EMBL/GenBank/DDBJ whole genome shotgun (WGS) entry which is preliminary data.</text>
</comment>
<sequence length="232" mass="27344">MVSCSIIFQWESRFKMLKFYNRYISSFNIIMFIRIIFGNYHPIAKSKKISMLLKLYCVSVPLVVIWMSIESVDVSPIPVIHCIINIIFNLISEENYLIKYCNTIKINDVIMGFKKTVTLNKRLAYALTILFLSKSAVYIAYWYVSSNYRKCFIISFVEYSIDLNEITNLMIFGLMYDRMRLIRIYLEGVTTSVNIIRKDEIAANIRRVKIFLKCYNNLLDNLDSIETQLQCK</sequence>
<feature type="transmembrane region" description="Helical" evidence="1">
    <location>
        <begin position="20"/>
        <end position="37"/>
    </location>
</feature>
<name>A0A921YQK6_MANSE</name>
<proteinExistence type="predicted"/>
<reference evidence="2" key="2">
    <citation type="submission" date="2020-12" db="EMBL/GenBank/DDBJ databases">
        <authorList>
            <person name="Kanost M."/>
        </authorList>
    </citation>
    <scope>NUCLEOTIDE SEQUENCE</scope>
</reference>
<dbReference type="Proteomes" id="UP000791440">
    <property type="component" value="Unassembled WGS sequence"/>
</dbReference>
<evidence type="ECO:0000256" key="1">
    <source>
        <dbReference type="SAM" id="Phobius"/>
    </source>
</evidence>
<dbReference type="EMBL" id="JH668303">
    <property type="protein sequence ID" value="KAG6443565.1"/>
    <property type="molecule type" value="Genomic_DNA"/>
</dbReference>
<dbReference type="AlphaFoldDB" id="A0A921YQK6"/>
<reference evidence="2" key="1">
    <citation type="journal article" date="2016" name="Insect Biochem. Mol. Biol.">
        <title>Multifaceted biological insights from a draft genome sequence of the tobacco hornworm moth, Manduca sexta.</title>
        <authorList>
            <person name="Kanost M.R."/>
            <person name="Arrese E.L."/>
            <person name="Cao X."/>
            <person name="Chen Y.R."/>
            <person name="Chellapilla S."/>
            <person name="Goldsmith M.R."/>
            <person name="Grosse-Wilde E."/>
            <person name="Heckel D.G."/>
            <person name="Herndon N."/>
            <person name="Jiang H."/>
            <person name="Papanicolaou A."/>
            <person name="Qu J."/>
            <person name="Soulages J.L."/>
            <person name="Vogel H."/>
            <person name="Walters J."/>
            <person name="Waterhouse R.M."/>
            <person name="Ahn S.J."/>
            <person name="Almeida F.C."/>
            <person name="An C."/>
            <person name="Aqrawi P."/>
            <person name="Bretschneider A."/>
            <person name="Bryant W.B."/>
            <person name="Bucks S."/>
            <person name="Chao H."/>
            <person name="Chevignon G."/>
            <person name="Christen J.M."/>
            <person name="Clarke D.F."/>
            <person name="Dittmer N.T."/>
            <person name="Ferguson L.C.F."/>
            <person name="Garavelou S."/>
            <person name="Gordon K.H.J."/>
            <person name="Gunaratna R.T."/>
            <person name="Han Y."/>
            <person name="Hauser F."/>
            <person name="He Y."/>
            <person name="Heidel-Fischer H."/>
            <person name="Hirsh A."/>
            <person name="Hu Y."/>
            <person name="Jiang H."/>
            <person name="Kalra D."/>
            <person name="Klinner C."/>
            <person name="Konig C."/>
            <person name="Kovar C."/>
            <person name="Kroll A.R."/>
            <person name="Kuwar S.S."/>
            <person name="Lee S.L."/>
            <person name="Lehman R."/>
            <person name="Li K."/>
            <person name="Li Z."/>
            <person name="Liang H."/>
            <person name="Lovelace S."/>
            <person name="Lu Z."/>
            <person name="Mansfield J.H."/>
            <person name="McCulloch K.J."/>
            <person name="Mathew T."/>
            <person name="Morton B."/>
            <person name="Muzny D.M."/>
            <person name="Neunemann D."/>
            <person name="Ongeri F."/>
            <person name="Pauchet Y."/>
            <person name="Pu L.L."/>
            <person name="Pyrousis I."/>
            <person name="Rao X.J."/>
            <person name="Redding A."/>
            <person name="Roesel C."/>
            <person name="Sanchez-Gracia A."/>
            <person name="Schaack S."/>
            <person name="Shukla A."/>
            <person name="Tetreau G."/>
            <person name="Wang Y."/>
            <person name="Xiong G.H."/>
            <person name="Traut W."/>
            <person name="Walsh T.K."/>
            <person name="Worley K.C."/>
            <person name="Wu D."/>
            <person name="Wu W."/>
            <person name="Wu Y.Q."/>
            <person name="Zhang X."/>
            <person name="Zou Z."/>
            <person name="Zucker H."/>
            <person name="Briscoe A.D."/>
            <person name="Burmester T."/>
            <person name="Clem R.J."/>
            <person name="Feyereisen R."/>
            <person name="Grimmelikhuijzen C.J.P."/>
            <person name="Hamodrakas S.J."/>
            <person name="Hansson B.S."/>
            <person name="Huguet E."/>
            <person name="Jermiin L.S."/>
            <person name="Lan Q."/>
            <person name="Lehman H.K."/>
            <person name="Lorenzen M."/>
            <person name="Merzendorfer H."/>
            <person name="Michalopoulos I."/>
            <person name="Morton D.B."/>
            <person name="Muthukrishnan S."/>
            <person name="Oakeshott J.G."/>
            <person name="Palmer W."/>
            <person name="Park Y."/>
            <person name="Passarelli A.L."/>
            <person name="Rozas J."/>
            <person name="Schwartz L.M."/>
            <person name="Smith W."/>
            <person name="Southgate A."/>
            <person name="Vilcinskas A."/>
            <person name="Vogt R."/>
            <person name="Wang P."/>
            <person name="Werren J."/>
            <person name="Yu X.Q."/>
            <person name="Zhou J.J."/>
            <person name="Brown S.J."/>
            <person name="Scherer S.E."/>
            <person name="Richards S."/>
            <person name="Blissard G.W."/>
        </authorList>
    </citation>
    <scope>NUCLEOTIDE SEQUENCE</scope>
</reference>
<gene>
    <name evidence="2" type="ORF">O3G_MSEX002902</name>
</gene>
<feature type="transmembrane region" description="Helical" evidence="1">
    <location>
        <begin position="123"/>
        <end position="144"/>
    </location>
</feature>
<feature type="transmembrane region" description="Helical" evidence="1">
    <location>
        <begin position="49"/>
        <end position="69"/>
    </location>
</feature>
<accession>A0A921YQK6</accession>
<keyword evidence="1" id="KW-1133">Transmembrane helix</keyword>
<keyword evidence="3" id="KW-1185">Reference proteome</keyword>
<keyword evidence="1" id="KW-0812">Transmembrane</keyword>
<evidence type="ECO:0000313" key="2">
    <source>
        <dbReference type="EMBL" id="KAG6443565.1"/>
    </source>
</evidence>
<feature type="non-terminal residue" evidence="2">
    <location>
        <position position="232"/>
    </location>
</feature>
<protein>
    <submittedName>
        <fullName evidence="2">Uncharacterized protein</fullName>
    </submittedName>
</protein>